<feature type="transmembrane region" description="Helical" evidence="9">
    <location>
        <begin position="433"/>
        <end position="460"/>
    </location>
</feature>
<sequence length="851" mass="95778">MDPYDWIIALRQQVENLARRNELAMRCTFVHNHTKLLCLPREDEYAASDYQVRNLWKTQTEFFLACLGFIVGVGNTLRFPAKVYQHGGGVFFIPYFTFLCLFGLPIVYMHLCIGQYSGLSPSGAFGKLMPLASGVGWALVLLAIPVCIYYNIIVAWSVYYFWFSFRGFVPWVTQYNCCDLHKLRQCFKVTNGTAITAPEAYFHFEVLNRPASGNFELGPIEVHLVLALAVAWMLVFFGVFKGIGSIGWMGSVTATVPYLLLMILFIRGISLPGADDGLHFFFTPKLEKLWSLPMWKSAAEQVFYELGIDAGPLIAMASFSRYRNNIYRDAVFLVIFDAFTSVLCGMVIFSFIGFLAHMSDSPVNTVLQHDPLYLAFTVYPGVTSFMHLGPLWAALFFTALMMSALDAEFAWMEMIATSFMYQFGWKDKRVENRVLASMCILFFVLGLPFCCRALLFASAFSYERVEFENQTLPWVYEMTAWIVMVSPLLIIPFSITHSLIDNYRRKGPWKSLFSTSNWRVKRAEPENKEGVTKSLIERPPVVTGYTYIDPMSRGQSTKSRMVAEEDYGRRTGRIADFIRQQAAYDESRVIPDIIEEDATTYGEGGTYGPSVSNRTRSARSESIPMQLLSQPPSISTREPSGRHVFTSQASIALFGSPPLSAANSVDLRSLKEMRNEGRYLRSNSQLASPVGRHDDEPPSPPHSNPPHLKRELELAVSCAFNETMSSDYGTRVEKIQHAEPCRPDWKRRGPETSSSSSSHSEDTHGTSSENEGRPSRPTVIRRHTSSDSLSIAAPSSVSITPIDREHHRSMSSVALFDKPESATRQPKLSQLKRPKPIDPSAFAPSPANSHF</sequence>
<dbReference type="EMBL" id="CATQJA010002662">
    <property type="protein sequence ID" value="CAJ0580888.1"/>
    <property type="molecule type" value="Genomic_DNA"/>
</dbReference>
<feature type="compositionally biased region" description="Basic and acidic residues" evidence="8">
    <location>
        <begin position="759"/>
        <end position="774"/>
    </location>
</feature>
<evidence type="ECO:0000256" key="5">
    <source>
        <dbReference type="ARBA" id="ARBA00022989"/>
    </source>
</evidence>
<feature type="region of interest" description="Disordered" evidence="8">
    <location>
        <begin position="599"/>
        <end position="642"/>
    </location>
</feature>
<organism evidence="10 11">
    <name type="scientific">Mesorhabditis spiculigera</name>
    <dbReference type="NCBI Taxonomy" id="96644"/>
    <lineage>
        <taxon>Eukaryota</taxon>
        <taxon>Metazoa</taxon>
        <taxon>Ecdysozoa</taxon>
        <taxon>Nematoda</taxon>
        <taxon>Chromadorea</taxon>
        <taxon>Rhabditida</taxon>
        <taxon>Rhabditina</taxon>
        <taxon>Rhabditomorpha</taxon>
        <taxon>Rhabditoidea</taxon>
        <taxon>Rhabditidae</taxon>
        <taxon>Mesorhabditinae</taxon>
        <taxon>Mesorhabditis</taxon>
    </lineage>
</organism>
<dbReference type="PROSITE" id="PS50267">
    <property type="entry name" value="NA_NEUROTRAN_SYMP_3"/>
    <property type="match status" value="1"/>
</dbReference>
<evidence type="ECO:0000256" key="8">
    <source>
        <dbReference type="SAM" id="MobiDB-lite"/>
    </source>
</evidence>
<dbReference type="PANTHER" id="PTHR11616:SF324">
    <property type="entry name" value="SODIUM-DEPENDENT TRANSPORTER SNF-12"/>
    <property type="match status" value="1"/>
</dbReference>
<comment type="caution">
    <text evidence="10">The sequence shown here is derived from an EMBL/GenBank/DDBJ whole genome shotgun (WGS) entry which is preliminary data.</text>
</comment>
<feature type="compositionally biased region" description="Basic and acidic residues" evidence="8">
    <location>
        <begin position="741"/>
        <end position="750"/>
    </location>
</feature>
<evidence type="ECO:0000256" key="6">
    <source>
        <dbReference type="ARBA" id="ARBA00023136"/>
    </source>
</evidence>
<evidence type="ECO:0000256" key="3">
    <source>
        <dbReference type="ARBA" id="ARBA00022692"/>
    </source>
</evidence>
<keyword evidence="6 9" id="KW-0472">Membrane</keyword>
<dbReference type="GO" id="GO:0005283">
    <property type="term" value="F:amino acid:sodium symporter activity"/>
    <property type="evidence" value="ECO:0007669"/>
    <property type="project" value="TreeGrafter"/>
</dbReference>
<dbReference type="InterPro" id="IPR000175">
    <property type="entry name" value="Na/ntran_symport"/>
</dbReference>
<feature type="transmembrane region" description="Helical" evidence="9">
    <location>
        <begin position="222"/>
        <end position="240"/>
    </location>
</feature>
<feature type="region of interest" description="Disordered" evidence="8">
    <location>
        <begin position="741"/>
        <end position="851"/>
    </location>
</feature>
<feature type="transmembrane region" description="Helical" evidence="9">
    <location>
        <begin position="92"/>
        <end position="113"/>
    </location>
</feature>
<feature type="transmembrane region" description="Helical" evidence="9">
    <location>
        <begin position="247"/>
        <end position="266"/>
    </location>
</feature>
<name>A0AA36D4G3_9BILA</name>
<dbReference type="SUPFAM" id="SSF161070">
    <property type="entry name" value="SNF-like"/>
    <property type="match status" value="1"/>
</dbReference>
<dbReference type="InterPro" id="IPR037272">
    <property type="entry name" value="SNS_sf"/>
</dbReference>
<evidence type="ECO:0000313" key="11">
    <source>
        <dbReference type="Proteomes" id="UP001177023"/>
    </source>
</evidence>
<keyword evidence="4" id="KW-0769">Symport</keyword>
<feature type="transmembrane region" description="Helical" evidence="9">
    <location>
        <begin position="302"/>
        <end position="319"/>
    </location>
</feature>
<keyword evidence="7" id="KW-0479">Metal-binding</keyword>
<proteinExistence type="predicted"/>
<feature type="region of interest" description="Disordered" evidence="8">
    <location>
        <begin position="678"/>
        <end position="707"/>
    </location>
</feature>
<dbReference type="Pfam" id="PF00209">
    <property type="entry name" value="SNF"/>
    <property type="match status" value="1"/>
</dbReference>
<feature type="transmembrane region" description="Helical" evidence="9">
    <location>
        <begin position="480"/>
        <end position="500"/>
    </location>
</feature>
<evidence type="ECO:0000256" key="4">
    <source>
        <dbReference type="ARBA" id="ARBA00022847"/>
    </source>
</evidence>
<keyword evidence="7" id="KW-0915">Sodium</keyword>
<dbReference type="Proteomes" id="UP001177023">
    <property type="component" value="Unassembled WGS sequence"/>
</dbReference>
<reference evidence="10" key="1">
    <citation type="submission" date="2023-06" db="EMBL/GenBank/DDBJ databases">
        <authorList>
            <person name="Delattre M."/>
        </authorList>
    </citation>
    <scope>NUCLEOTIDE SEQUENCE</scope>
    <source>
        <strain evidence="10">AF72</strain>
    </source>
</reference>
<dbReference type="AlphaFoldDB" id="A0AA36D4G3"/>
<feature type="transmembrane region" description="Helical" evidence="9">
    <location>
        <begin position="331"/>
        <end position="356"/>
    </location>
</feature>
<dbReference type="GO" id="GO:0005886">
    <property type="term" value="C:plasma membrane"/>
    <property type="evidence" value="ECO:0007669"/>
    <property type="project" value="TreeGrafter"/>
</dbReference>
<dbReference type="GO" id="GO:0015179">
    <property type="term" value="F:L-amino acid transmembrane transporter activity"/>
    <property type="evidence" value="ECO:0007669"/>
    <property type="project" value="TreeGrafter"/>
</dbReference>
<dbReference type="GO" id="GO:0046872">
    <property type="term" value="F:metal ion binding"/>
    <property type="evidence" value="ECO:0007669"/>
    <property type="project" value="UniProtKB-KW"/>
</dbReference>
<feature type="binding site" evidence="7">
    <location>
        <position position="75"/>
    </location>
    <ligand>
        <name>Na(+)</name>
        <dbReference type="ChEBI" id="CHEBI:29101"/>
        <label>1</label>
    </ligand>
</feature>
<comment type="subcellular location">
    <subcellularLocation>
        <location evidence="1">Membrane</location>
        <topology evidence="1">Multi-pass membrane protein</topology>
    </subcellularLocation>
</comment>
<evidence type="ECO:0000313" key="10">
    <source>
        <dbReference type="EMBL" id="CAJ0580888.1"/>
    </source>
</evidence>
<evidence type="ECO:0000256" key="2">
    <source>
        <dbReference type="ARBA" id="ARBA00022448"/>
    </source>
</evidence>
<feature type="transmembrane region" description="Helical" evidence="9">
    <location>
        <begin position="62"/>
        <end position="80"/>
    </location>
</feature>
<feature type="binding site" evidence="7">
    <location>
        <position position="68"/>
    </location>
    <ligand>
        <name>Na(+)</name>
        <dbReference type="ChEBI" id="CHEBI:29101"/>
        <label>1</label>
    </ligand>
</feature>
<evidence type="ECO:0008006" key="12">
    <source>
        <dbReference type="Google" id="ProtNLM"/>
    </source>
</evidence>
<dbReference type="CDD" id="cd10324">
    <property type="entry name" value="SLC6sbd"/>
    <property type="match status" value="1"/>
</dbReference>
<protein>
    <recommendedName>
        <fullName evidence="12">Transporter</fullName>
    </recommendedName>
</protein>
<evidence type="ECO:0000256" key="1">
    <source>
        <dbReference type="ARBA" id="ARBA00004141"/>
    </source>
</evidence>
<evidence type="ECO:0000256" key="9">
    <source>
        <dbReference type="SAM" id="Phobius"/>
    </source>
</evidence>
<feature type="compositionally biased region" description="Low complexity" evidence="8">
    <location>
        <begin position="786"/>
        <end position="799"/>
    </location>
</feature>
<dbReference type="PANTHER" id="PTHR11616">
    <property type="entry name" value="SODIUM/CHLORIDE DEPENDENT TRANSPORTER"/>
    <property type="match status" value="1"/>
</dbReference>
<keyword evidence="11" id="KW-1185">Reference proteome</keyword>
<accession>A0AA36D4G3</accession>
<evidence type="ECO:0000256" key="7">
    <source>
        <dbReference type="PIRSR" id="PIRSR600175-1"/>
    </source>
</evidence>
<feature type="binding site" evidence="7">
    <location>
        <position position="406"/>
    </location>
    <ligand>
        <name>Na(+)</name>
        <dbReference type="ChEBI" id="CHEBI:29101"/>
        <label>1</label>
    </ligand>
</feature>
<keyword evidence="5 9" id="KW-1133">Transmembrane helix</keyword>
<feature type="compositionally biased region" description="Polar residues" evidence="8">
    <location>
        <begin position="627"/>
        <end position="638"/>
    </location>
</feature>
<keyword evidence="2" id="KW-0813">Transport</keyword>
<feature type="non-terminal residue" evidence="10">
    <location>
        <position position="1"/>
    </location>
</feature>
<feature type="transmembrane region" description="Helical" evidence="9">
    <location>
        <begin position="134"/>
        <end position="162"/>
    </location>
</feature>
<gene>
    <name evidence="10" type="ORF">MSPICULIGERA_LOCUS19063</name>
</gene>
<feature type="binding site" evidence="7">
    <location>
        <position position="71"/>
    </location>
    <ligand>
        <name>Na(+)</name>
        <dbReference type="ChEBI" id="CHEBI:29101"/>
        <label>1</label>
    </ligand>
</feature>
<dbReference type="PRINTS" id="PR00176">
    <property type="entry name" value="NANEUSMPORT"/>
</dbReference>
<keyword evidence="3 9" id="KW-0812">Transmembrane</keyword>
<dbReference type="GO" id="GO:0089718">
    <property type="term" value="P:amino acid import across plasma membrane"/>
    <property type="evidence" value="ECO:0007669"/>
    <property type="project" value="TreeGrafter"/>
</dbReference>